<accession>A0A6P3WNU2</accession>
<protein>
    <submittedName>
        <fullName evidence="2">Uncharacterized protein LOC106740813</fullName>
    </submittedName>
</protein>
<dbReference type="KEGG" id="dqu:106740813"/>
<keyword evidence="1" id="KW-1185">Reference proteome</keyword>
<evidence type="ECO:0000313" key="2">
    <source>
        <dbReference type="RefSeq" id="XP_014467711.1"/>
    </source>
</evidence>
<proteinExistence type="predicted"/>
<sequence length="136" mass="16131">MRERKLRSSKMTFRKKVHNRARYIRGVVLHNVNYKRYNSMMTIITEGNVVDSDFAQSSFCQRIYDAQRIFKILLIKGGARNYANLKRNSLLEQIITEKEKSKTRETRVQEIEIYEAKETNICVIGSEILNYPMNYL</sequence>
<dbReference type="OrthoDB" id="676979at2759"/>
<reference evidence="2" key="1">
    <citation type="submission" date="2025-08" db="UniProtKB">
        <authorList>
            <consortium name="RefSeq"/>
        </authorList>
    </citation>
    <scope>IDENTIFICATION</scope>
</reference>
<dbReference type="GeneID" id="106740813"/>
<dbReference type="AlphaFoldDB" id="A0A6P3WNU2"/>
<dbReference type="Proteomes" id="UP000515204">
    <property type="component" value="Unplaced"/>
</dbReference>
<gene>
    <name evidence="2" type="primary">LOC106740813</name>
</gene>
<organism evidence="1 2">
    <name type="scientific">Dinoponera quadriceps</name>
    <name type="common">South American ant</name>
    <dbReference type="NCBI Taxonomy" id="609295"/>
    <lineage>
        <taxon>Eukaryota</taxon>
        <taxon>Metazoa</taxon>
        <taxon>Ecdysozoa</taxon>
        <taxon>Arthropoda</taxon>
        <taxon>Hexapoda</taxon>
        <taxon>Insecta</taxon>
        <taxon>Pterygota</taxon>
        <taxon>Neoptera</taxon>
        <taxon>Endopterygota</taxon>
        <taxon>Hymenoptera</taxon>
        <taxon>Apocrita</taxon>
        <taxon>Aculeata</taxon>
        <taxon>Formicoidea</taxon>
        <taxon>Formicidae</taxon>
        <taxon>Ponerinae</taxon>
        <taxon>Ponerini</taxon>
        <taxon>Dinoponera</taxon>
    </lineage>
</organism>
<dbReference type="RefSeq" id="XP_014467711.1">
    <property type="nucleotide sequence ID" value="XM_014612225.1"/>
</dbReference>
<name>A0A6P3WNU2_DINQU</name>
<evidence type="ECO:0000313" key="1">
    <source>
        <dbReference type="Proteomes" id="UP000515204"/>
    </source>
</evidence>